<dbReference type="Pfam" id="PF10035">
    <property type="entry name" value="DUF2179"/>
    <property type="match status" value="1"/>
</dbReference>
<dbReference type="InterPro" id="IPR019264">
    <property type="entry name" value="DUF2179"/>
</dbReference>
<evidence type="ECO:0000256" key="5">
    <source>
        <dbReference type="ARBA" id="ARBA00023136"/>
    </source>
</evidence>
<dbReference type="Gene3D" id="3.30.70.120">
    <property type="match status" value="1"/>
</dbReference>
<feature type="transmembrane region" description="Helical" evidence="6">
    <location>
        <begin position="113"/>
        <end position="133"/>
    </location>
</feature>
<evidence type="ECO:0000256" key="2">
    <source>
        <dbReference type="ARBA" id="ARBA00022475"/>
    </source>
</evidence>
<dbReference type="PIRSF" id="PIRSF006483">
    <property type="entry name" value="Membrane_protein_YitT"/>
    <property type="match status" value="1"/>
</dbReference>
<comment type="subcellular location">
    <subcellularLocation>
        <location evidence="1">Cell membrane</location>
        <topology evidence="1">Multi-pass membrane protein</topology>
    </subcellularLocation>
</comment>
<feature type="transmembrane region" description="Helical" evidence="6">
    <location>
        <begin position="65"/>
        <end position="83"/>
    </location>
</feature>
<protein>
    <submittedName>
        <fullName evidence="8">YitT family protein</fullName>
    </submittedName>
</protein>
<proteinExistence type="predicted"/>
<feature type="transmembrane region" description="Helical" evidence="6">
    <location>
        <begin position="20"/>
        <end position="38"/>
    </location>
</feature>
<feature type="domain" description="DUF2179" evidence="7">
    <location>
        <begin position="229"/>
        <end position="283"/>
    </location>
</feature>
<evidence type="ECO:0000256" key="6">
    <source>
        <dbReference type="SAM" id="Phobius"/>
    </source>
</evidence>
<feature type="transmembrane region" description="Helical" evidence="6">
    <location>
        <begin position="90"/>
        <end position="107"/>
    </location>
</feature>
<evidence type="ECO:0000313" key="8">
    <source>
        <dbReference type="EMBL" id="MFC7751441.1"/>
    </source>
</evidence>
<evidence type="ECO:0000256" key="1">
    <source>
        <dbReference type="ARBA" id="ARBA00004651"/>
    </source>
</evidence>
<dbReference type="InterPro" id="IPR003740">
    <property type="entry name" value="YitT"/>
</dbReference>
<comment type="caution">
    <text evidence="8">The sequence shown here is derived from an EMBL/GenBank/DDBJ whole genome shotgun (WGS) entry which is preliminary data.</text>
</comment>
<dbReference type="InterPro" id="IPR015867">
    <property type="entry name" value="N-reg_PII/ATP_PRibTrfase_C"/>
</dbReference>
<keyword evidence="3 6" id="KW-0812">Transmembrane</keyword>
<keyword evidence="9" id="KW-1185">Reference proteome</keyword>
<dbReference type="Pfam" id="PF02588">
    <property type="entry name" value="YitT_membrane"/>
    <property type="match status" value="1"/>
</dbReference>
<reference evidence="9" key="1">
    <citation type="journal article" date="2019" name="Int. J. Syst. Evol. Microbiol.">
        <title>The Global Catalogue of Microorganisms (GCM) 10K type strain sequencing project: providing services to taxonomists for standard genome sequencing and annotation.</title>
        <authorList>
            <consortium name="The Broad Institute Genomics Platform"/>
            <consortium name="The Broad Institute Genome Sequencing Center for Infectious Disease"/>
            <person name="Wu L."/>
            <person name="Ma J."/>
        </authorList>
    </citation>
    <scope>NUCLEOTIDE SEQUENCE [LARGE SCALE GENOMIC DNA]</scope>
    <source>
        <strain evidence="9">JCM 18657</strain>
    </source>
</reference>
<feature type="transmembrane region" description="Helical" evidence="6">
    <location>
        <begin position="154"/>
        <end position="176"/>
    </location>
</feature>
<sequence>MRAKKQREATPVRFRLWLEYALVTAGCLCVALSFNLLLNPNRIASGGVSGISVILRYAFGVEPAVVQWALNIPLFIAGVALLGRKFGVKTAYGSVVLPLFVYLSRNLEPLTLNPLLAAAFGGAGVGLGLGLVFRGRGSTGGMDVAAQILHKYTGLRYGLAIAAMDGLVIVTAGFVFSPEQAMYALIGLFVTSRTIDAVQLLGGTSAKVAFIISRETDRLSEAVLRDLDRGLTRLLGVGGYTGEERAVLMVVVSVTEVVKLKTLVKRIDPQAFVILSDTTEVLGEGFKLQA</sequence>
<dbReference type="RefSeq" id="WP_138790421.1">
    <property type="nucleotide sequence ID" value="NZ_JBHTGQ010000043.1"/>
</dbReference>
<evidence type="ECO:0000256" key="4">
    <source>
        <dbReference type="ARBA" id="ARBA00022989"/>
    </source>
</evidence>
<keyword evidence="5 6" id="KW-0472">Membrane</keyword>
<evidence type="ECO:0000256" key="3">
    <source>
        <dbReference type="ARBA" id="ARBA00022692"/>
    </source>
</evidence>
<dbReference type="CDD" id="cd16380">
    <property type="entry name" value="YitT_C"/>
    <property type="match status" value="1"/>
</dbReference>
<keyword evidence="2" id="KW-1003">Cell membrane</keyword>
<evidence type="ECO:0000313" key="9">
    <source>
        <dbReference type="Proteomes" id="UP001596528"/>
    </source>
</evidence>
<accession>A0ABW2V5Q4</accession>
<gene>
    <name evidence="8" type="ORF">ACFQWB_16090</name>
</gene>
<organism evidence="8 9">
    <name type="scientific">Paenibacillus thermoaerophilus</name>
    <dbReference type="NCBI Taxonomy" id="1215385"/>
    <lineage>
        <taxon>Bacteria</taxon>
        <taxon>Bacillati</taxon>
        <taxon>Bacillota</taxon>
        <taxon>Bacilli</taxon>
        <taxon>Bacillales</taxon>
        <taxon>Paenibacillaceae</taxon>
        <taxon>Paenibacillus</taxon>
    </lineage>
</organism>
<keyword evidence="4 6" id="KW-1133">Transmembrane helix</keyword>
<dbReference type="Proteomes" id="UP001596528">
    <property type="component" value="Unassembled WGS sequence"/>
</dbReference>
<dbReference type="PANTHER" id="PTHR33545">
    <property type="entry name" value="UPF0750 MEMBRANE PROTEIN YITT-RELATED"/>
    <property type="match status" value="1"/>
</dbReference>
<dbReference type="EMBL" id="JBHTGQ010000043">
    <property type="protein sequence ID" value="MFC7751441.1"/>
    <property type="molecule type" value="Genomic_DNA"/>
</dbReference>
<name>A0ABW2V5Q4_9BACL</name>
<evidence type="ECO:0000259" key="7">
    <source>
        <dbReference type="Pfam" id="PF10035"/>
    </source>
</evidence>
<dbReference type="PANTHER" id="PTHR33545:SF9">
    <property type="entry name" value="UPF0750 MEMBRANE PROTEIN YITE"/>
    <property type="match status" value="1"/>
</dbReference>
<dbReference type="InterPro" id="IPR051461">
    <property type="entry name" value="UPF0750_membrane"/>
</dbReference>